<evidence type="ECO:0000313" key="5">
    <source>
        <dbReference type="EMBL" id="PHQ02937.1"/>
    </source>
</evidence>
<dbReference type="InterPro" id="IPR051786">
    <property type="entry name" value="ASN_synthetase/amidase"/>
</dbReference>
<dbReference type="InterPro" id="IPR001962">
    <property type="entry name" value="Asn_synthase"/>
</dbReference>
<evidence type="ECO:0000259" key="4">
    <source>
        <dbReference type="Pfam" id="PF00733"/>
    </source>
</evidence>
<dbReference type="InterPro" id="IPR014729">
    <property type="entry name" value="Rossmann-like_a/b/a_fold"/>
</dbReference>
<sequence>MFRYMLEFKKSTDFNSSINYSLLNKELEKIEINSKTNLWLSHPTSSGETYFFSNAIIIGKLFKKSKNKSSKVVNKNKRIITIEELVKDFWGSYIAIIFDNENVEVFKDPACSFDFLWTINNENTIGFSDVEFYKKYSESNLEVNDKYVAASLCYERLNLRETGFKNISNLLSGESITLYDLKIKTIWSPEKFVKSDNLTIDVAMDELRKVVIDCISCWGNEYNNILLNLSGGLDSSLVATILRKHTNTNIYGLNLCFDSELGNEERYARDVSNMYEFPLFVFKMEENKFNLEDKLSIYPIQYKPLKYGLGFEILDKELEILEKYSIDSIFSGCAGDVLFQTKNSIFIAQDYFRDNGLKGYLSTAIRTAELTNNTIWAVFKKTAAYILFGSRRYAYEGKIDKGICNEKYKEIIDNKYLSHPWIENISHINNGKKFQIFCLADSQNFYTNFYTSNFVDNLHPLLSQPIMEYCLSIPSYILTPQLISRGLIREAFKDYLPESIYRRRTKSGVGSYYADIVEDNFNNITEILCNGNLVKKDIISKFDLKLLIEKAKNSDTVKMELFRLFTTEMWMRKVEGKKL</sequence>
<proteinExistence type="predicted"/>
<accession>A0AAX0TMQ7</accession>
<gene>
    <name evidence="5" type="ORF">CPI82_10050</name>
</gene>
<evidence type="ECO:0000313" key="6">
    <source>
        <dbReference type="Proteomes" id="UP000223291"/>
    </source>
</evidence>
<feature type="domain" description="Asparagine synthetase" evidence="4">
    <location>
        <begin position="459"/>
        <end position="572"/>
    </location>
</feature>
<dbReference type="Gene3D" id="3.40.50.620">
    <property type="entry name" value="HUPs"/>
    <property type="match status" value="2"/>
</dbReference>
<comment type="catalytic activity">
    <reaction evidence="3">
        <text>L-aspartate + L-glutamine + ATP + H2O = L-asparagine + L-glutamate + AMP + diphosphate + H(+)</text>
        <dbReference type="Rhea" id="RHEA:12228"/>
        <dbReference type="ChEBI" id="CHEBI:15377"/>
        <dbReference type="ChEBI" id="CHEBI:15378"/>
        <dbReference type="ChEBI" id="CHEBI:29985"/>
        <dbReference type="ChEBI" id="CHEBI:29991"/>
        <dbReference type="ChEBI" id="CHEBI:30616"/>
        <dbReference type="ChEBI" id="CHEBI:33019"/>
        <dbReference type="ChEBI" id="CHEBI:58048"/>
        <dbReference type="ChEBI" id="CHEBI:58359"/>
        <dbReference type="ChEBI" id="CHEBI:456215"/>
        <dbReference type="EC" id="6.3.5.4"/>
    </reaction>
</comment>
<comment type="pathway">
    <text evidence="1">Amino-acid biosynthesis; L-asparagine biosynthesis; L-asparagine from L-aspartate (L-Gln route): step 1/1.</text>
</comment>
<dbReference type="PANTHER" id="PTHR43284">
    <property type="entry name" value="ASPARAGINE SYNTHETASE (GLUTAMINE-HYDROLYZING)"/>
    <property type="match status" value="1"/>
</dbReference>
<dbReference type="PANTHER" id="PTHR43284:SF1">
    <property type="entry name" value="ASPARAGINE SYNTHETASE"/>
    <property type="match status" value="1"/>
</dbReference>
<dbReference type="Proteomes" id="UP000223291">
    <property type="component" value="Unassembled WGS sequence"/>
</dbReference>
<dbReference type="EMBL" id="NXDV01000006">
    <property type="protein sequence ID" value="PHQ02937.1"/>
    <property type="molecule type" value="Genomic_DNA"/>
</dbReference>
<dbReference type="GO" id="GO:0006529">
    <property type="term" value="P:asparagine biosynthetic process"/>
    <property type="evidence" value="ECO:0007669"/>
    <property type="project" value="InterPro"/>
</dbReference>
<comment type="caution">
    <text evidence="5">The sequence shown here is derived from an EMBL/GenBank/DDBJ whole genome shotgun (WGS) entry which is preliminary data.</text>
</comment>
<name>A0AAX0TMQ7_ACIBA</name>
<dbReference type="RefSeq" id="WP_099349726.1">
    <property type="nucleotide sequence ID" value="NZ_JARVXZ010000012.1"/>
</dbReference>
<dbReference type="EC" id="6.3.5.4" evidence="2"/>
<organism evidence="5 6">
    <name type="scientific">Acinetobacter baumannii</name>
    <dbReference type="NCBI Taxonomy" id="470"/>
    <lineage>
        <taxon>Bacteria</taxon>
        <taxon>Pseudomonadati</taxon>
        <taxon>Pseudomonadota</taxon>
        <taxon>Gammaproteobacteria</taxon>
        <taxon>Moraxellales</taxon>
        <taxon>Moraxellaceae</taxon>
        <taxon>Acinetobacter</taxon>
        <taxon>Acinetobacter calcoaceticus/baumannii complex</taxon>
    </lineage>
</organism>
<feature type="domain" description="Asparagine synthetase" evidence="4">
    <location>
        <begin position="228"/>
        <end position="282"/>
    </location>
</feature>
<protein>
    <recommendedName>
        <fullName evidence="2">asparagine synthase (glutamine-hydrolyzing)</fullName>
        <ecNumber evidence="2">6.3.5.4</ecNumber>
    </recommendedName>
</protein>
<evidence type="ECO:0000256" key="2">
    <source>
        <dbReference type="ARBA" id="ARBA00012737"/>
    </source>
</evidence>
<dbReference type="Pfam" id="PF00733">
    <property type="entry name" value="Asn_synthase"/>
    <property type="match status" value="2"/>
</dbReference>
<dbReference type="GO" id="GO:0004066">
    <property type="term" value="F:asparagine synthase (glutamine-hydrolyzing) activity"/>
    <property type="evidence" value="ECO:0007669"/>
    <property type="project" value="UniProtKB-EC"/>
</dbReference>
<reference evidence="5 6" key="1">
    <citation type="submission" date="2017-09" db="EMBL/GenBank/DDBJ databases">
        <title>Draft genome of Acinetobacter baumannii strain I43, a mercury resistant bacteria.</title>
        <authorList>
            <person name="Siqueira K.A."/>
            <person name="Mello I.S."/>
            <person name="Mendes T.A."/>
            <person name="Soares M.A."/>
        </authorList>
    </citation>
    <scope>NUCLEOTIDE SEQUENCE [LARGE SCALE GENOMIC DNA]</scope>
    <source>
        <strain evidence="5 6">I43</strain>
    </source>
</reference>
<evidence type="ECO:0000256" key="1">
    <source>
        <dbReference type="ARBA" id="ARBA00005187"/>
    </source>
</evidence>
<dbReference type="SUPFAM" id="SSF52402">
    <property type="entry name" value="Adenine nucleotide alpha hydrolases-like"/>
    <property type="match status" value="1"/>
</dbReference>
<dbReference type="AlphaFoldDB" id="A0AAX0TMQ7"/>
<evidence type="ECO:0000256" key="3">
    <source>
        <dbReference type="ARBA" id="ARBA00048741"/>
    </source>
</evidence>